<accession>A0A8H5M3K5</accession>
<keyword evidence="3" id="KW-1185">Reference proteome</keyword>
<comment type="caution">
    <text evidence="2">The sequence shown here is derived from an EMBL/GenBank/DDBJ whole genome shotgun (WGS) entry which is preliminary data.</text>
</comment>
<name>A0A8H5M3K5_9AGAR</name>
<dbReference type="OrthoDB" id="3246270at2759"/>
<dbReference type="EMBL" id="JAACJN010000069">
    <property type="protein sequence ID" value="KAF5379568.1"/>
    <property type="molecule type" value="Genomic_DNA"/>
</dbReference>
<organism evidence="2 3">
    <name type="scientific">Collybiopsis confluens</name>
    <dbReference type="NCBI Taxonomy" id="2823264"/>
    <lineage>
        <taxon>Eukaryota</taxon>
        <taxon>Fungi</taxon>
        <taxon>Dikarya</taxon>
        <taxon>Basidiomycota</taxon>
        <taxon>Agaricomycotina</taxon>
        <taxon>Agaricomycetes</taxon>
        <taxon>Agaricomycetidae</taxon>
        <taxon>Agaricales</taxon>
        <taxon>Marasmiineae</taxon>
        <taxon>Omphalotaceae</taxon>
        <taxon>Collybiopsis</taxon>
    </lineage>
</organism>
<feature type="region of interest" description="Disordered" evidence="1">
    <location>
        <begin position="707"/>
        <end position="731"/>
    </location>
</feature>
<evidence type="ECO:0000256" key="1">
    <source>
        <dbReference type="SAM" id="MobiDB-lite"/>
    </source>
</evidence>
<evidence type="ECO:0000313" key="3">
    <source>
        <dbReference type="Proteomes" id="UP000518752"/>
    </source>
</evidence>
<dbReference type="Proteomes" id="UP000518752">
    <property type="component" value="Unassembled WGS sequence"/>
</dbReference>
<feature type="compositionally biased region" description="Pro residues" evidence="1">
    <location>
        <begin position="710"/>
        <end position="726"/>
    </location>
</feature>
<sequence length="1434" mass="155170">MSIQDESLSSSAWWKEHADELIGTVTVKHLLTLFHSRGHALFYDIPKQPFFLADLANFIVDAANSTIIKEAENGPLRCEFTLTLSFVLCTVRSDQNKLAIDVAVSANPQVNASFVFTQTYPLEKYLSELGHAGPYDNFSVAGILASLVGEPRAIGFFADLPVAFCSVIDLASYVVDVPGTTMQFVASPFGLEIEKATLHLQAKTLPMPPSIGGLEFRLHNAKITLERVATSGEPMFELALSITLAVKVNDTEVYLTGTLHRLSEGPFSLSFTASDSTRIALNQPGCSLSTLCAMLGFAGASNLALPFGESTLPLDDIYARVGCTYTQLAQGANSPFKRKRIFIGIDVTKVKTNEFLPNGLVPERITDIEATAFFEGSQMDLGLSLAYRLPVKQESADLIFSVTVLPIRYSSVALSYAVNISLASDPASKLGPPSLDALLNKLTLDSWSSVTENIPILHDISNKLSFVSAAMELNLEKSIPTVTAWAVSARVSRWDILSQPAITLENVDVRISRDVDWQCAVETTISFGAEGLQASAEFVLPTKNSQGYFRFKNTSDNFTLNTFAKEINKSGGPPIDLTTIPVVGDAVANTRLSLVSLHIVSQDGRLSVPGFEVELLWDSHNIGQLRMGPSKLLISWHREVLALEGGEGDAGHWMIEWAGGVEPDWNITARVQSLYQKESLKVTVSGELLVGTEKRQIGSVVDALTRPEEALPPPPEPSPTPPPPVPSIWAESTPPSVTSNFHLERLYLSAKLEDQTSTYAVAGAARWGATGSGSAVLVVERAADKKAPWDFTFAVGIKNLNLTDVFSGDLGQDISTQLIIKDAYLLIFRYGTPLALGQIQQKLQTYGAWQHISAAHNPHGTLIDSNGKTATEDKLLAGFAFAADLELTSSPEGSPLNNLLVLGNSSSLPSSIKVACCIQKRTQDQGWNDIAFAAQLQNVKLATKVSLEDLSLLYMRKPRPREHDTPDTAPLQYDRLVELRAQCVIHFPSNVSWTLHGQLRIFNDYATSVFSLETQNMAELGKIVLNNVQLVIGYQFAAASQPATSKEVIRGGRKATWDAALNADVKISGVDVLLEAEIGDGMSPQVFVMKPKSAQSVAIGALIQDIIGTELPRDILNVTLENWEIYYAWEEVPRRSSQPEQPPQTYKQGLNASAMLKIYDMPFTIAANINPADGPEKGFSLDGSMSLPVDFAGISIHGGVGHELLGPGLTIFSKEKGKGCTLHGGVTLFNTTDGVVGGVNLSYTDGKFQGELQVKADFIPLSDNTASVQFEVVEGPDGKKRFRLGGLPAIFDDLINLKDFIDAISELSSAEKCGALKLRINKLDTKVSLSESQPTKEDGTPLTIALDLNGKFSVVIGGMVSVAEVDFGPIPLYVTIPSKLTMSEFATSFTQSIVSSAPRIIKFMYDNQTEFGKITAFVAKENAIDDALLPNAVG</sequence>
<protein>
    <submittedName>
        <fullName evidence="2">Uncharacterized protein</fullName>
    </submittedName>
</protein>
<reference evidence="2 3" key="1">
    <citation type="journal article" date="2020" name="ISME J.">
        <title>Uncovering the hidden diversity of litter-decomposition mechanisms in mushroom-forming fungi.</title>
        <authorList>
            <person name="Floudas D."/>
            <person name="Bentzer J."/>
            <person name="Ahren D."/>
            <person name="Johansson T."/>
            <person name="Persson P."/>
            <person name="Tunlid A."/>
        </authorList>
    </citation>
    <scope>NUCLEOTIDE SEQUENCE [LARGE SCALE GENOMIC DNA]</scope>
    <source>
        <strain evidence="2 3">CBS 406.79</strain>
    </source>
</reference>
<proteinExistence type="predicted"/>
<evidence type="ECO:0000313" key="2">
    <source>
        <dbReference type="EMBL" id="KAF5379568.1"/>
    </source>
</evidence>
<gene>
    <name evidence="2" type="ORF">D9757_009262</name>
</gene>